<evidence type="ECO:0000256" key="4">
    <source>
        <dbReference type="ARBA" id="ARBA00022741"/>
    </source>
</evidence>
<dbReference type="InterPro" id="IPR003593">
    <property type="entry name" value="AAA+_ATPase"/>
</dbReference>
<keyword evidence="1" id="KW-0813">Transport</keyword>
<accession>A0ABS3JDR1</accession>
<evidence type="ECO:0000256" key="8">
    <source>
        <dbReference type="ARBA" id="ARBA00023136"/>
    </source>
</evidence>
<keyword evidence="3" id="KW-0410">Iron transport</keyword>
<organism evidence="10 11">
    <name type="scientific">Fibrella forsythiae</name>
    <dbReference type="NCBI Taxonomy" id="2817061"/>
    <lineage>
        <taxon>Bacteria</taxon>
        <taxon>Pseudomonadati</taxon>
        <taxon>Bacteroidota</taxon>
        <taxon>Cytophagia</taxon>
        <taxon>Cytophagales</taxon>
        <taxon>Spirosomataceae</taxon>
        <taxon>Fibrella</taxon>
    </lineage>
</organism>
<comment type="caution">
    <text evidence="10">The sequence shown here is derived from an EMBL/GenBank/DDBJ whole genome shotgun (WGS) entry which is preliminary data.</text>
</comment>
<dbReference type="PANTHER" id="PTHR42781">
    <property type="entry name" value="SPERMIDINE/PUTRESCINE IMPORT ATP-BINDING PROTEIN POTA"/>
    <property type="match status" value="1"/>
</dbReference>
<evidence type="ECO:0000313" key="11">
    <source>
        <dbReference type="Proteomes" id="UP000664628"/>
    </source>
</evidence>
<dbReference type="InterPro" id="IPR027417">
    <property type="entry name" value="P-loop_NTPase"/>
</dbReference>
<feature type="domain" description="ABC transporter" evidence="9">
    <location>
        <begin position="2"/>
        <end position="233"/>
    </location>
</feature>
<dbReference type="PROSITE" id="PS50893">
    <property type="entry name" value="ABC_TRANSPORTER_2"/>
    <property type="match status" value="1"/>
</dbReference>
<evidence type="ECO:0000256" key="6">
    <source>
        <dbReference type="ARBA" id="ARBA00023004"/>
    </source>
</evidence>
<dbReference type="Proteomes" id="UP000664628">
    <property type="component" value="Unassembled WGS sequence"/>
</dbReference>
<dbReference type="SMART" id="SM00382">
    <property type="entry name" value="AAA"/>
    <property type="match status" value="1"/>
</dbReference>
<keyword evidence="11" id="KW-1185">Reference proteome</keyword>
<dbReference type="GO" id="GO:0005524">
    <property type="term" value="F:ATP binding"/>
    <property type="evidence" value="ECO:0007669"/>
    <property type="project" value="UniProtKB-KW"/>
</dbReference>
<name>A0ABS3JDR1_9BACT</name>
<keyword evidence="8" id="KW-0472">Membrane</keyword>
<keyword evidence="5 10" id="KW-0067">ATP-binding</keyword>
<dbReference type="InterPro" id="IPR003439">
    <property type="entry name" value="ABC_transporter-like_ATP-bd"/>
</dbReference>
<dbReference type="InterPro" id="IPR050093">
    <property type="entry name" value="ABC_SmlMolc_Importer"/>
</dbReference>
<dbReference type="CDD" id="cd03259">
    <property type="entry name" value="ABC_Carb_Solutes_like"/>
    <property type="match status" value="1"/>
</dbReference>
<gene>
    <name evidence="10" type="ORF">J2I46_03330</name>
</gene>
<evidence type="ECO:0000256" key="2">
    <source>
        <dbReference type="ARBA" id="ARBA00022475"/>
    </source>
</evidence>
<evidence type="ECO:0000256" key="3">
    <source>
        <dbReference type="ARBA" id="ARBA00022496"/>
    </source>
</evidence>
<dbReference type="InterPro" id="IPR015853">
    <property type="entry name" value="ABC_transpr_FbpC"/>
</dbReference>
<reference evidence="10 11" key="1">
    <citation type="submission" date="2021-03" db="EMBL/GenBank/DDBJ databases">
        <title>Fibrella sp. HMF5405 genome sequencing and assembly.</title>
        <authorList>
            <person name="Kang H."/>
            <person name="Kim H."/>
            <person name="Bae S."/>
            <person name="Joh K."/>
        </authorList>
    </citation>
    <scope>NUCLEOTIDE SEQUENCE [LARGE SCALE GENOMIC DNA]</scope>
    <source>
        <strain evidence="10 11">HMF5405</strain>
    </source>
</reference>
<keyword evidence="6" id="KW-0408">Iron</keyword>
<dbReference type="Gene3D" id="3.40.50.300">
    <property type="entry name" value="P-loop containing nucleotide triphosphate hydrolases"/>
    <property type="match status" value="1"/>
</dbReference>
<evidence type="ECO:0000256" key="5">
    <source>
        <dbReference type="ARBA" id="ARBA00022840"/>
    </source>
</evidence>
<evidence type="ECO:0000256" key="1">
    <source>
        <dbReference type="ARBA" id="ARBA00022448"/>
    </source>
</evidence>
<sequence length="273" mass="30245">MIDLTVTFPRLFTEGPGNLQLAVSLTSGSLTAVVGPSGSGKTTILRVLAGLETPSQGRIVVDDQVWLDHEQRINLPPQQRSIGYVFQDTALFPNLTVRENIAYATTRGQRTQVDELLESAGLASFASIRPAQLSGGQRQRVALARALVRRPKLLLLDEPFSALDDDATDQLRQLLRSLHRTWGTTTILVSHHKADVQALADRVIQLSQGRILTDQSQLNQATLTTPSQVIRQIWFDQAQQQWVIDTDTIQLRSVNADWSLLQAGMTVDLTWYG</sequence>
<proteinExistence type="predicted"/>
<keyword evidence="2" id="KW-1003">Cell membrane</keyword>
<evidence type="ECO:0000259" key="9">
    <source>
        <dbReference type="PROSITE" id="PS50893"/>
    </source>
</evidence>
<dbReference type="EMBL" id="JAFMYW010000001">
    <property type="protein sequence ID" value="MBO0947596.1"/>
    <property type="molecule type" value="Genomic_DNA"/>
</dbReference>
<keyword evidence="7" id="KW-0406">Ion transport</keyword>
<dbReference type="SUPFAM" id="SSF52540">
    <property type="entry name" value="P-loop containing nucleoside triphosphate hydrolases"/>
    <property type="match status" value="1"/>
</dbReference>
<dbReference type="RefSeq" id="WP_207327504.1">
    <property type="nucleotide sequence ID" value="NZ_JAFMYW010000001.1"/>
</dbReference>
<dbReference type="PANTHER" id="PTHR42781:SF4">
    <property type="entry name" value="SPERMIDINE_PUTRESCINE IMPORT ATP-BINDING PROTEIN POTA"/>
    <property type="match status" value="1"/>
</dbReference>
<evidence type="ECO:0000313" key="10">
    <source>
        <dbReference type="EMBL" id="MBO0947596.1"/>
    </source>
</evidence>
<keyword evidence="4" id="KW-0547">Nucleotide-binding</keyword>
<dbReference type="Pfam" id="PF00005">
    <property type="entry name" value="ABC_tran"/>
    <property type="match status" value="1"/>
</dbReference>
<dbReference type="PROSITE" id="PS00211">
    <property type="entry name" value="ABC_TRANSPORTER_1"/>
    <property type="match status" value="1"/>
</dbReference>
<evidence type="ECO:0000256" key="7">
    <source>
        <dbReference type="ARBA" id="ARBA00023065"/>
    </source>
</evidence>
<protein>
    <submittedName>
        <fullName evidence="10">ABC transporter ATP-binding protein</fullName>
    </submittedName>
</protein>
<dbReference type="InterPro" id="IPR017871">
    <property type="entry name" value="ABC_transporter-like_CS"/>
</dbReference>